<accession>A0AAP0X0X3</accession>
<evidence type="ECO:0000256" key="1">
    <source>
        <dbReference type="ARBA" id="ARBA00022670"/>
    </source>
</evidence>
<dbReference type="PANTHER" id="PTHR47967">
    <property type="entry name" value="OS07G0603500 PROTEIN-RELATED"/>
    <property type="match status" value="1"/>
</dbReference>
<dbReference type="PANTHER" id="PTHR47967:SF125">
    <property type="entry name" value="PEPTIDASE A1 DOMAIN-CONTAINING PROTEIN"/>
    <property type="match status" value="1"/>
</dbReference>
<dbReference type="GO" id="GO:0006508">
    <property type="term" value="P:proteolysis"/>
    <property type="evidence" value="ECO:0007669"/>
    <property type="project" value="UniProtKB-KW"/>
</dbReference>
<reference evidence="4 5" key="1">
    <citation type="journal article" date="2024" name="Plant J.">
        <title>Genome sequences and population genomics reveal climatic adaptation and genomic divergence between two closely related sweetgum species.</title>
        <authorList>
            <person name="Xu W.Q."/>
            <person name="Ren C.Q."/>
            <person name="Zhang X.Y."/>
            <person name="Comes H.P."/>
            <person name="Liu X.H."/>
            <person name="Li Y.G."/>
            <person name="Kettle C.J."/>
            <person name="Jalonen R."/>
            <person name="Gaisberger H."/>
            <person name="Ma Y.Z."/>
            <person name="Qiu Y.X."/>
        </authorList>
    </citation>
    <scope>NUCLEOTIDE SEQUENCE [LARGE SCALE GENOMIC DNA]</scope>
    <source>
        <strain evidence="4">Hangzhou</strain>
    </source>
</reference>
<gene>
    <name evidence="4" type="ORF">L1049_004952</name>
</gene>
<protein>
    <recommendedName>
        <fullName evidence="3">Xylanase inhibitor C-terminal domain-containing protein</fullName>
    </recommendedName>
</protein>
<evidence type="ECO:0000313" key="5">
    <source>
        <dbReference type="Proteomes" id="UP001415857"/>
    </source>
</evidence>
<dbReference type="InterPro" id="IPR032799">
    <property type="entry name" value="TAXi_C"/>
</dbReference>
<keyword evidence="1" id="KW-0645">Protease</keyword>
<sequence length="112" mass="12474">MVTELSGFNIMIIGGQSGFDLCFALPDKERFKDLPPVTFHSRDADMKLNPEATYAIGVTGSGQQYFCLAMLPIDFRGLMIIGAFQQTNQRFIFDTSESKLYFGPEDCTRSGV</sequence>
<dbReference type="Proteomes" id="UP001415857">
    <property type="component" value="Unassembled WGS sequence"/>
</dbReference>
<dbReference type="InterPro" id="IPR021109">
    <property type="entry name" value="Peptidase_aspartic_dom_sf"/>
</dbReference>
<dbReference type="Gene3D" id="2.40.70.10">
    <property type="entry name" value="Acid Proteases"/>
    <property type="match status" value="1"/>
</dbReference>
<dbReference type="GO" id="GO:0005576">
    <property type="term" value="C:extracellular region"/>
    <property type="evidence" value="ECO:0007669"/>
    <property type="project" value="TreeGrafter"/>
</dbReference>
<dbReference type="GO" id="GO:0008233">
    <property type="term" value="F:peptidase activity"/>
    <property type="evidence" value="ECO:0007669"/>
    <property type="project" value="UniProtKB-KW"/>
</dbReference>
<organism evidence="4 5">
    <name type="scientific">Liquidambar formosana</name>
    <name type="common">Formosan gum</name>
    <dbReference type="NCBI Taxonomy" id="63359"/>
    <lineage>
        <taxon>Eukaryota</taxon>
        <taxon>Viridiplantae</taxon>
        <taxon>Streptophyta</taxon>
        <taxon>Embryophyta</taxon>
        <taxon>Tracheophyta</taxon>
        <taxon>Spermatophyta</taxon>
        <taxon>Magnoliopsida</taxon>
        <taxon>eudicotyledons</taxon>
        <taxon>Gunneridae</taxon>
        <taxon>Pentapetalae</taxon>
        <taxon>Saxifragales</taxon>
        <taxon>Altingiaceae</taxon>
        <taxon>Liquidambar</taxon>
    </lineage>
</organism>
<dbReference type="SUPFAM" id="SSF50630">
    <property type="entry name" value="Acid proteases"/>
    <property type="match status" value="1"/>
</dbReference>
<dbReference type="Pfam" id="PF14541">
    <property type="entry name" value="TAXi_C"/>
    <property type="match status" value="1"/>
</dbReference>
<dbReference type="EMBL" id="JBBPBK010000007">
    <property type="protein sequence ID" value="KAK9282040.1"/>
    <property type="molecule type" value="Genomic_DNA"/>
</dbReference>
<evidence type="ECO:0000259" key="3">
    <source>
        <dbReference type="Pfam" id="PF14541"/>
    </source>
</evidence>
<comment type="caution">
    <text evidence="4">The sequence shown here is derived from an EMBL/GenBank/DDBJ whole genome shotgun (WGS) entry which is preliminary data.</text>
</comment>
<proteinExistence type="predicted"/>
<evidence type="ECO:0000313" key="4">
    <source>
        <dbReference type="EMBL" id="KAK9282040.1"/>
    </source>
</evidence>
<dbReference type="InterPro" id="IPR051708">
    <property type="entry name" value="Plant_Aspart_Prot_A1"/>
</dbReference>
<name>A0AAP0X0X3_LIQFO</name>
<dbReference type="AlphaFoldDB" id="A0AAP0X0X3"/>
<feature type="domain" description="Xylanase inhibitor C-terminal" evidence="3">
    <location>
        <begin position="14"/>
        <end position="103"/>
    </location>
</feature>
<keyword evidence="5" id="KW-1185">Reference proteome</keyword>
<evidence type="ECO:0000256" key="2">
    <source>
        <dbReference type="ARBA" id="ARBA00022801"/>
    </source>
</evidence>
<keyword evidence="2" id="KW-0378">Hydrolase</keyword>